<evidence type="ECO:0000256" key="5">
    <source>
        <dbReference type="SAM" id="MobiDB-lite"/>
    </source>
</evidence>
<accession>A0A9J6DG11</accession>
<evidence type="ECO:0000256" key="4">
    <source>
        <dbReference type="PROSITE-ProRule" id="PRU00125"/>
    </source>
</evidence>
<reference evidence="7" key="1">
    <citation type="journal article" date="2020" name="Cell">
        <title>Large-Scale Comparative Analyses of Tick Genomes Elucidate Their Genetic Diversity and Vector Capacities.</title>
        <authorList>
            <consortium name="Tick Genome and Microbiome Consortium (TIGMIC)"/>
            <person name="Jia N."/>
            <person name="Wang J."/>
            <person name="Shi W."/>
            <person name="Du L."/>
            <person name="Sun Y."/>
            <person name="Zhan W."/>
            <person name="Jiang J.F."/>
            <person name="Wang Q."/>
            <person name="Zhang B."/>
            <person name="Ji P."/>
            <person name="Bell-Sakyi L."/>
            <person name="Cui X.M."/>
            <person name="Yuan T.T."/>
            <person name="Jiang B.G."/>
            <person name="Yang W.F."/>
            <person name="Lam T.T."/>
            <person name="Chang Q.C."/>
            <person name="Ding S.J."/>
            <person name="Wang X.J."/>
            <person name="Zhu J.G."/>
            <person name="Ruan X.D."/>
            <person name="Zhao L."/>
            <person name="Wei J.T."/>
            <person name="Ye R.Z."/>
            <person name="Que T.C."/>
            <person name="Du C.H."/>
            <person name="Zhou Y.H."/>
            <person name="Cheng J.X."/>
            <person name="Dai P.F."/>
            <person name="Guo W.B."/>
            <person name="Han X.H."/>
            <person name="Huang E.J."/>
            <person name="Li L.F."/>
            <person name="Wei W."/>
            <person name="Gao Y.C."/>
            <person name="Liu J.Z."/>
            <person name="Shao H.Z."/>
            <person name="Wang X."/>
            <person name="Wang C.C."/>
            <person name="Yang T.C."/>
            <person name="Huo Q.B."/>
            <person name="Li W."/>
            <person name="Chen H.Y."/>
            <person name="Chen S.E."/>
            <person name="Zhou L.G."/>
            <person name="Ni X.B."/>
            <person name="Tian J.H."/>
            <person name="Sheng Y."/>
            <person name="Liu T."/>
            <person name="Pan Y.S."/>
            <person name="Xia L.Y."/>
            <person name="Li J."/>
            <person name="Zhao F."/>
            <person name="Cao W.C."/>
        </authorList>
    </citation>
    <scope>NUCLEOTIDE SEQUENCE</scope>
    <source>
        <strain evidence="7">Rmic-2018</strain>
    </source>
</reference>
<feature type="compositionally biased region" description="Basic and acidic residues" evidence="5">
    <location>
        <begin position="919"/>
        <end position="929"/>
    </location>
</feature>
<feature type="region of interest" description="Disordered" evidence="5">
    <location>
        <begin position="38"/>
        <end position="668"/>
    </location>
</feature>
<keyword evidence="2 4" id="KW-0862">Zinc</keyword>
<dbReference type="Gene3D" id="2.10.110.10">
    <property type="entry name" value="Cysteine Rich Protein"/>
    <property type="match status" value="1"/>
</dbReference>
<feature type="compositionally biased region" description="Low complexity" evidence="5">
    <location>
        <begin position="650"/>
        <end position="660"/>
    </location>
</feature>
<evidence type="ECO:0000256" key="1">
    <source>
        <dbReference type="ARBA" id="ARBA00022723"/>
    </source>
</evidence>
<feature type="compositionally biased region" description="Basic and acidic residues" evidence="5">
    <location>
        <begin position="383"/>
        <end position="400"/>
    </location>
</feature>
<name>A0A9J6DG11_RHIMP</name>
<sequence length="957" mass="108716">MSAVPQTRDVAMFELGLRDYGSSWTRLQEALRVQQQLYGPARQEEVPQPSPPACSDEGSVEKTASKGKSRAGLIGLITRKKDGKKKDKRSSKSPERKAKEPLSEDDVVAKPESLTEGSSLKRPVRKETPKSFVRTPSTEKGVDVPDATMGKSQSPKSFSGMSETFDSDEKLSMEDFRSNGDAGSPADEFLVNGNRRQESPPEREPRGPKNMHVEDDHGGQRKSARAPVKTPRGNKAASPPRERDEVVYRKPRQRSFREDFFGENGHDDFSLREPQRRPNDPQHRQRSSRQQYSLSDPPSSVNNGDPLAEQSLSKPMDELEPIRPSREVERVTYRREVVEQPRGQSHFRPAVDVEPHRSSRDGDRTSYRREEGEPRRGHSLTRPKSDIEPRRPSREAERAKHSFTRPNSDIEPHLPTREAERSSYRHDQRDVVRGHSLTRNDTEVQRSSRDAEKVGYHREDHEAHLDRLVTRQAGTGDVEPLRPAREADRGNHHREPHGQAPRGHSLTRPTAETEPHRPPREADRAGPTHRRELSPYQHEVDDYNDRRSRRHDYAEARTRGDESHPRGRDYSPMERRPNGRLESFKNRPQTDREPRVSNRADRLSHVFREDTAERNKDHDEWSDRDGRQQQLPPQQQRRDGRADQEPRSPPHTQQQHQPVQATDSSVRPLGCTRCGDRVYPKEMVTPKPGVLLHSGCFKCRECGVKLTLQTFFTNQRDTRDMDVYCRTHVPRLGPGTVDGNALNILTSKNSREIKFSRYPKVSGLSFALQTFVAHDRDRNSSAAETQRRSHWTRPAPPNMPSTTGRTRDGCAVTRWLLWFANATTLSGGVYFDDSRTQEARKDSTAYYAVDSSLWCVMASYFLSHEDVVAFDRATVDFLKLVINKAYYCPLPATRSYLRRTTADVASGCSPGGGRQPRRGSLDEGFHDPTSDPNRATSRPLPSALDATDAPRGTQGVS</sequence>
<keyword evidence="1 4" id="KW-0479">Metal-binding</keyword>
<comment type="caution">
    <text evidence="7">The sequence shown here is derived from an EMBL/GenBank/DDBJ whole genome shotgun (WGS) entry which is preliminary data.</text>
</comment>
<evidence type="ECO:0000259" key="6">
    <source>
        <dbReference type="PROSITE" id="PS50023"/>
    </source>
</evidence>
<feature type="compositionally biased region" description="Basic and acidic residues" evidence="5">
    <location>
        <begin position="408"/>
        <end position="469"/>
    </location>
</feature>
<feature type="compositionally biased region" description="Polar residues" evidence="5">
    <location>
        <begin position="294"/>
        <end position="303"/>
    </location>
</feature>
<feature type="compositionally biased region" description="Basic and acidic residues" evidence="5">
    <location>
        <begin position="90"/>
        <end position="102"/>
    </location>
</feature>
<keyword evidence="3 4" id="KW-0440">LIM domain</keyword>
<feature type="compositionally biased region" description="Basic and acidic residues" evidence="5">
    <location>
        <begin position="636"/>
        <end position="648"/>
    </location>
</feature>
<evidence type="ECO:0000256" key="3">
    <source>
        <dbReference type="ARBA" id="ARBA00023038"/>
    </source>
</evidence>
<feature type="domain" description="LIM zinc-binding" evidence="6">
    <location>
        <begin position="669"/>
        <end position="735"/>
    </location>
</feature>
<feature type="compositionally biased region" description="Basic and acidic residues" evidence="5">
    <location>
        <begin position="349"/>
        <end position="376"/>
    </location>
</feature>
<dbReference type="VEuPathDB" id="VectorBase:LOC119174170"/>
<feature type="compositionally biased region" description="Basic and acidic residues" evidence="5">
    <location>
        <begin position="315"/>
        <end position="339"/>
    </location>
</feature>
<feature type="compositionally biased region" description="Basic and acidic residues" evidence="5">
    <location>
        <begin position="511"/>
        <end position="627"/>
    </location>
</feature>
<proteinExistence type="predicted"/>
<feature type="compositionally biased region" description="Basic and acidic residues" evidence="5">
    <location>
        <begin position="195"/>
        <end position="219"/>
    </location>
</feature>
<feature type="compositionally biased region" description="Basic and acidic residues" evidence="5">
    <location>
        <begin position="479"/>
        <end position="490"/>
    </location>
</feature>
<evidence type="ECO:0000313" key="7">
    <source>
        <dbReference type="EMBL" id="KAH8021124.1"/>
    </source>
</evidence>
<dbReference type="PANTHER" id="PTHR24206">
    <property type="entry name" value="OS06G0237300 PROTEIN"/>
    <property type="match status" value="1"/>
</dbReference>
<evidence type="ECO:0000256" key="2">
    <source>
        <dbReference type="ARBA" id="ARBA00022833"/>
    </source>
</evidence>
<gene>
    <name evidence="7" type="ORF">HPB51_012519</name>
</gene>
<dbReference type="Pfam" id="PF00412">
    <property type="entry name" value="LIM"/>
    <property type="match status" value="1"/>
</dbReference>
<feature type="region of interest" description="Disordered" evidence="5">
    <location>
        <begin position="904"/>
        <end position="957"/>
    </location>
</feature>
<keyword evidence="8" id="KW-1185">Reference proteome</keyword>
<dbReference type="CDD" id="cd09443">
    <property type="entry name" value="LIM_Ltd-1"/>
    <property type="match status" value="1"/>
</dbReference>
<feature type="compositionally biased region" description="Polar residues" evidence="5">
    <location>
        <begin position="150"/>
        <end position="164"/>
    </location>
</feature>
<reference evidence="7" key="2">
    <citation type="submission" date="2021-09" db="EMBL/GenBank/DDBJ databases">
        <authorList>
            <person name="Jia N."/>
            <person name="Wang J."/>
            <person name="Shi W."/>
            <person name="Du L."/>
            <person name="Sun Y."/>
            <person name="Zhan W."/>
            <person name="Jiang J."/>
            <person name="Wang Q."/>
            <person name="Zhang B."/>
            <person name="Ji P."/>
            <person name="Sakyi L.B."/>
            <person name="Cui X."/>
            <person name="Yuan T."/>
            <person name="Jiang B."/>
            <person name="Yang W."/>
            <person name="Lam T.T.-Y."/>
            <person name="Chang Q."/>
            <person name="Ding S."/>
            <person name="Wang X."/>
            <person name="Zhu J."/>
            <person name="Ruan X."/>
            <person name="Zhao L."/>
            <person name="Wei J."/>
            <person name="Que T."/>
            <person name="Du C."/>
            <person name="Cheng J."/>
            <person name="Dai P."/>
            <person name="Han X."/>
            <person name="Huang E."/>
            <person name="Gao Y."/>
            <person name="Liu J."/>
            <person name="Shao H."/>
            <person name="Ye R."/>
            <person name="Li L."/>
            <person name="Wei W."/>
            <person name="Wang X."/>
            <person name="Wang C."/>
            <person name="Huo Q."/>
            <person name="Li W."/>
            <person name="Guo W."/>
            <person name="Chen H."/>
            <person name="Chen S."/>
            <person name="Zhou L."/>
            <person name="Zhou L."/>
            <person name="Ni X."/>
            <person name="Tian J."/>
            <person name="Zhou Y."/>
            <person name="Sheng Y."/>
            <person name="Liu T."/>
            <person name="Pan Y."/>
            <person name="Xia L."/>
            <person name="Li J."/>
            <person name="Zhao F."/>
            <person name="Cao W."/>
        </authorList>
    </citation>
    <scope>NUCLEOTIDE SEQUENCE</scope>
    <source>
        <strain evidence="7">Rmic-2018</strain>
        <tissue evidence="7">Larvae</tissue>
    </source>
</reference>
<dbReference type="AlphaFoldDB" id="A0A9J6DG11"/>
<feature type="compositionally biased region" description="Basic and acidic residues" evidence="5">
    <location>
        <begin position="167"/>
        <end position="178"/>
    </location>
</feature>
<dbReference type="EMBL" id="JABSTU010000009">
    <property type="protein sequence ID" value="KAH8021124.1"/>
    <property type="molecule type" value="Genomic_DNA"/>
</dbReference>
<feature type="region of interest" description="Disordered" evidence="5">
    <location>
        <begin position="777"/>
        <end position="806"/>
    </location>
</feature>
<protein>
    <recommendedName>
        <fullName evidence="6">LIM zinc-binding domain-containing protein</fullName>
    </recommendedName>
</protein>
<dbReference type="GO" id="GO:0046872">
    <property type="term" value="F:metal ion binding"/>
    <property type="evidence" value="ECO:0007669"/>
    <property type="project" value="UniProtKB-KW"/>
</dbReference>
<dbReference type="Proteomes" id="UP000821866">
    <property type="component" value="Chromosome 7"/>
</dbReference>
<organism evidence="7 8">
    <name type="scientific">Rhipicephalus microplus</name>
    <name type="common">Cattle tick</name>
    <name type="synonym">Boophilus microplus</name>
    <dbReference type="NCBI Taxonomy" id="6941"/>
    <lineage>
        <taxon>Eukaryota</taxon>
        <taxon>Metazoa</taxon>
        <taxon>Ecdysozoa</taxon>
        <taxon>Arthropoda</taxon>
        <taxon>Chelicerata</taxon>
        <taxon>Arachnida</taxon>
        <taxon>Acari</taxon>
        <taxon>Parasitiformes</taxon>
        <taxon>Ixodida</taxon>
        <taxon>Ixodoidea</taxon>
        <taxon>Ixodidae</taxon>
        <taxon>Rhipicephalinae</taxon>
        <taxon>Rhipicephalus</taxon>
        <taxon>Boophilus</taxon>
    </lineage>
</organism>
<dbReference type="PROSITE" id="PS50023">
    <property type="entry name" value="LIM_DOMAIN_2"/>
    <property type="match status" value="1"/>
</dbReference>
<dbReference type="InterPro" id="IPR001781">
    <property type="entry name" value="Znf_LIM"/>
</dbReference>
<feature type="compositionally biased region" description="Basic and acidic residues" evidence="5">
    <location>
        <begin position="255"/>
        <end position="283"/>
    </location>
</feature>
<dbReference type="SMART" id="SM00132">
    <property type="entry name" value="LIM"/>
    <property type="match status" value="1"/>
</dbReference>
<evidence type="ECO:0000313" key="8">
    <source>
        <dbReference type="Proteomes" id="UP000821866"/>
    </source>
</evidence>